<gene>
    <name evidence="2" type="ORF">HF995_04585</name>
</gene>
<sequence>MEGRPAREAAVPNRLVSALSPYLRQHADNPVDWWEWSDEAFAEARRRDVPVLLSVGYAACHWCHVMAHESFEDDATAAQMNDGFVCIKVDREERPDVDAVHMAALVAITRQGGWPMTVFLTPDGAPFHAGTYFPPVPVRGVPSFRQVLAAVTESWQERRDDVERQAASLVAYLRAGAEQEGGAYATPVGFDGGSVAPSAQELAGSVAVLLADRDEQNGGFGDAPKFPPSMTLEHLLRHHARTGDPLALATARATAAAMASGGLYDQLGGGFARYSVDATWTVPHFEKMLYDNAQLVGVYARLWRATGDVWARRVALETAGFMTREMLASGGFAASLDADTDGVEGRFYVWTPDEIAEALAGTPDPDDAAWVARTCGVTAAGTFEEGASVLRLHPDAFTAAPPPGEEPELVDADRGARWARLRPVLRAARAQRTPPGRDEKIVTAWNGLAISSFAEAGRILDAPHLVEVAEAVADHVVTHHVRDGRLRRASLGDRLADADGTLEDYALLADSLLTLFAATGDARWFTTARSLVESALDLFVDGGRVYDSAAEVDGPPLFVRAGDPSDNASPSGRSALAGALVRLGAMTGDLGYRVAADLTLAPYRALAIGAPRFAGWGLAVAEALLDGPREVVIVGDGDPRELASGPLAMAAWAAHAPGLVIVVGNPDGPVPVLAGRTAIGGQPTAYVCRGSMCSLPLTSAASLAAHLAGE</sequence>
<dbReference type="InterPro" id="IPR024705">
    <property type="entry name" value="Ssp411"/>
</dbReference>
<dbReference type="Gene3D" id="3.40.30.10">
    <property type="entry name" value="Glutaredoxin"/>
    <property type="match status" value="1"/>
</dbReference>
<proteinExistence type="predicted"/>
<feature type="domain" description="Spermatogenesis-associated protein 20-like TRX" evidence="1">
    <location>
        <begin position="13"/>
        <end position="173"/>
    </location>
</feature>
<reference evidence="2 3" key="1">
    <citation type="submission" date="2020-04" db="EMBL/GenBank/DDBJ databases">
        <title>MicrobeNet Type strains.</title>
        <authorList>
            <person name="Nicholson A.C."/>
        </authorList>
    </citation>
    <scope>NUCLEOTIDE SEQUENCE [LARGE SCALE GENOMIC DNA]</scope>
    <source>
        <strain evidence="2 3">ATCC BAA-789</strain>
    </source>
</reference>
<dbReference type="SUPFAM" id="SSF48208">
    <property type="entry name" value="Six-hairpin glycosidases"/>
    <property type="match status" value="1"/>
</dbReference>
<evidence type="ECO:0000313" key="3">
    <source>
        <dbReference type="Proteomes" id="UP000774283"/>
    </source>
</evidence>
<accession>A0A9X5FD72</accession>
<dbReference type="EMBL" id="JAAXOW010000001">
    <property type="protein sequence ID" value="NKX92557.1"/>
    <property type="molecule type" value="Genomic_DNA"/>
</dbReference>
<dbReference type="SUPFAM" id="SSF52833">
    <property type="entry name" value="Thioredoxin-like"/>
    <property type="match status" value="1"/>
</dbReference>
<dbReference type="Pfam" id="PF03190">
    <property type="entry name" value="Thioredox_DsbH"/>
    <property type="match status" value="1"/>
</dbReference>
<protein>
    <submittedName>
        <fullName evidence="2">Thioredoxin domain-containing protein</fullName>
    </submittedName>
</protein>
<dbReference type="CDD" id="cd02955">
    <property type="entry name" value="SSP411"/>
    <property type="match status" value="1"/>
</dbReference>
<dbReference type="AlphaFoldDB" id="A0A9X5FD72"/>
<dbReference type="GO" id="GO:0005975">
    <property type="term" value="P:carbohydrate metabolic process"/>
    <property type="evidence" value="ECO:0007669"/>
    <property type="project" value="InterPro"/>
</dbReference>
<dbReference type="PANTHER" id="PTHR42899">
    <property type="entry name" value="SPERMATOGENESIS-ASSOCIATED PROTEIN 20"/>
    <property type="match status" value="1"/>
</dbReference>
<dbReference type="InterPro" id="IPR004879">
    <property type="entry name" value="Ssp411-like_TRX"/>
</dbReference>
<dbReference type="PANTHER" id="PTHR42899:SF1">
    <property type="entry name" value="SPERMATOGENESIS-ASSOCIATED PROTEIN 20"/>
    <property type="match status" value="1"/>
</dbReference>
<evidence type="ECO:0000313" key="2">
    <source>
        <dbReference type="EMBL" id="NKX92557.1"/>
    </source>
</evidence>
<comment type="caution">
    <text evidence="2">The sequence shown here is derived from an EMBL/GenBank/DDBJ whole genome shotgun (WGS) entry which is preliminary data.</text>
</comment>
<dbReference type="InterPro" id="IPR008928">
    <property type="entry name" value="6-hairpin_glycosidase_sf"/>
</dbReference>
<keyword evidence="3" id="KW-1185">Reference proteome</keyword>
<name>A0A9X5FD72_9MICO</name>
<evidence type="ECO:0000259" key="1">
    <source>
        <dbReference type="Pfam" id="PF03190"/>
    </source>
</evidence>
<dbReference type="InterPro" id="IPR036249">
    <property type="entry name" value="Thioredoxin-like_sf"/>
</dbReference>
<organism evidence="2 3">
    <name type="scientific">Sanguibacter hominis ATCC BAA-789</name>
    <dbReference type="NCBI Taxonomy" id="1312740"/>
    <lineage>
        <taxon>Bacteria</taxon>
        <taxon>Bacillati</taxon>
        <taxon>Actinomycetota</taxon>
        <taxon>Actinomycetes</taxon>
        <taxon>Micrococcales</taxon>
        <taxon>Sanguibacteraceae</taxon>
        <taxon>Sanguibacter</taxon>
    </lineage>
</organism>
<dbReference type="Proteomes" id="UP000774283">
    <property type="component" value="Unassembled WGS sequence"/>
</dbReference>
<dbReference type="PIRSF" id="PIRSF006402">
    <property type="entry name" value="UCP006402_thioredoxin"/>
    <property type="match status" value="1"/>
</dbReference>